<reference evidence="1" key="1">
    <citation type="submission" date="2014-11" db="EMBL/GenBank/DDBJ databases">
        <authorList>
            <person name="Amaro Gonzalez C."/>
        </authorList>
    </citation>
    <scope>NUCLEOTIDE SEQUENCE</scope>
</reference>
<proteinExistence type="predicted"/>
<name>A0A0E9RRI3_ANGAN</name>
<protein>
    <submittedName>
        <fullName evidence="1">Uncharacterized protein</fullName>
    </submittedName>
</protein>
<organism evidence="1">
    <name type="scientific">Anguilla anguilla</name>
    <name type="common">European freshwater eel</name>
    <name type="synonym">Muraena anguilla</name>
    <dbReference type="NCBI Taxonomy" id="7936"/>
    <lineage>
        <taxon>Eukaryota</taxon>
        <taxon>Metazoa</taxon>
        <taxon>Chordata</taxon>
        <taxon>Craniata</taxon>
        <taxon>Vertebrata</taxon>
        <taxon>Euteleostomi</taxon>
        <taxon>Actinopterygii</taxon>
        <taxon>Neopterygii</taxon>
        <taxon>Teleostei</taxon>
        <taxon>Anguilliformes</taxon>
        <taxon>Anguillidae</taxon>
        <taxon>Anguilla</taxon>
    </lineage>
</organism>
<reference evidence="1" key="2">
    <citation type="journal article" date="2015" name="Fish Shellfish Immunol.">
        <title>Early steps in the European eel (Anguilla anguilla)-Vibrio vulnificus interaction in the gills: Role of the RtxA13 toxin.</title>
        <authorList>
            <person name="Callol A."/>
            <person name="Pajuelo D."/>
            <person name="Ebbesson L."/>
            <person name="Teles M."/>
            <person name="MacKenzie S."/>
            <person name="Amaro C."/>
        </authorList>
    </citation>
    <scope>NUCLEOTIDE SEQUENCE</scope>
</reference>
<sequence>MDLYHDGAISGSTSTLTAERHLWRSKSFVSWLSGRSLQWPRQGHL</sequence>
<evidence type="ECO:0000313" key="1">
    <source>
        <dbReference type="EMBL" id="JAH31734.1"/>
    </source>
</evidence>
<dbReference type="EMBL" id="GBXM01076843">
    <property type="protein sequence ID" value="JAH31734.1"/>
    <property type="molecule type" value="Transcribed_RNA"/>
</dbReference>
<accession>A0A0E9RRI3</accession>
<dbReference type="AlphaFoldDB" id="A0A0E9RRI3"/>